<dbReference type="Proteomes" id="UP000288012">
    <property type="component" value="Unassembled WGS sequence"/>
</dbReference>
<comment type="subcellular location">
    <subcellularLocation>
        <location evidence="7">Cell inner membrane</location>
        <topology evidence="7">Multi-pass membrane protein</topology>
    </subcellularLocation>
    <subcellularLocation>
        <location evidence="1">Cell membrane</location>
        <topology evidence="1">Multi-pass membrane protein</topology>
    </subcellularLocation>
</comment>
<dbReference type="EMBL" id="RZGR01000001">
    <property type="protein sequence ID" value="RUQ91519.1"/>
    <property type="molecule type" value="Genomic_DNA"/>
</dbReference>
<keyword evidence="4 7" id="KW-0812">Transmembrane</keyword>
<feature type="transmembrane region" description="Helical" evidence="7">
    <location>
        <begin position="47"/>
        <end position="69"/>
    </location>
</feature>
<dbReference type="SUPFAM" id="SSF50182">
    <property type="entry name" value="Sm-like ribonucleoproteins"/>
    <property type="match status" value="1"/>
</dbReference>
<protein>
    <recommendedName>
        <fullName evidence="7">Small-conductance mechanosensitive channel</fullName>
    </recommendedName>
</protein>
<keyword evidence="7" id="KW-0407">Ion channel</keyword>
<comment type="similarity">
    <text evidence="2 7">Belongs to the MscS (TC 1.A.23) family.</text>
</comment>
<keyword evidence="7" id="KW-0406">Ion transport</keyword>
<dbReference type="InterPro" id="IPR010920">
    <property type="entry name" value="LSM_dom_sf"/>
</dbReference>
<evidence type="ECO:0000256" key="1">
    <source>
        <dbReference type="ARBA" id="ARBA00004651"/>
    </source>
</evidence>
<evidence type="ECO:0000256" key="2">
    <source>
        <dbReference type="ARBA" id="ARBA00008017"/>
    </source>
</evidence>
<feature type="domain" description="Mechanosensitive ion channel MscS" evidence="8">
    <location>
        <begin position="95"/>
        <end position="159"/>
    </location>
</feature>
<evidence type="ECO:0000313" key="10">
    <source>
        <dbReference type="EMBL" id="RUQ91519.1"/>
    </source>
</evidence>
<dbReference type="AlphaFoldDB" id="A0A3S0VBZ9"/>
<dbReference type="Pfam" id="PF21082">
    <property type="entry name" value="MS_channel_3rd"/>
    <property type="match status" value="1"/>
</dbReference>
<feature type="transmembrane region" description="Helical" evidence="7">
    <location>
        <begin position="75"/>
        <end position="106"/>
    </location>
</feature>
<dbReference type="Gene3D" id="3.30.70.100">
    <property type="match status" value="1"/>
</dbReference>
<comment type="caution">
    <text evidence="10">The sequence shown here is derived from an EMBL/GenBank/DDBJ whole genome shotgun (WGS) entry which is preliminary data.</text>
</comment>
<dbReference type="GO" id="GO:0008381">
    <property type="term" value="F:mechanosensitive monoatomic ion channel activity"/>
    <property type="evidence" value="ECO:0007669"/>
    <property type="project" value="InterPro"/>
</dbReference>
<evidence type="ECO:0000256" key="5">
    <source>
        <dbReference type="ARBA" id="ARBA00022989"/>
    </source>
</evidence>
<reference evidence="10 11" key="1">
    <citation type="submission" date="2018-12" db="EMBL/GenBank/DDBJ databases">
        <title>Legionella sp,whole genome shotgun sequence.</title>
        <authorList>
            <person name="Wu H."/>
        </authorList>
    </citation>
    <scope>NUCLEOTIDE SEQUENCE [LARGE SCALE GENOMIC DNA]</scope>
    <source>
        <strain evidence="11">km714</strain>
    </source>
</reference>
<evidence type="ECO:0000256" key="3">
    <source>
        <dbReference type="ARBA" id="ARBA00022475"/>
    </source>
</evidence>
<feature type="transmembrane region" description="Helical" evidence="7">
    <location>
        <begin position="6"/>
        <end position="26"/>
    </location>
</feature>
<comment type="subunit">
    <text evidence="7">Homoheptamer.</text>
</comment>
<dbReference type="InterPro" id="IPR006685">
    <property type="entry name" value="MscS_channel_2nd"/>
</dbReference>
<accession>A0A3S0VBZ9</accession>
<evidence type="ECO:0000313" key="11">
    <source>
        <dbReference type="Proteomes" id="UP000288012"/>
    </source>
</evidence>
<proteinExistence type="inferred from homology"/>
<dbReference type="RefSeq" id="WP_127110999.1">
    <property type="nucleotide sequence ID" value="NZ_RZGR01000001.1"/>
</dbReference>
<comment type="caution">
    <text evidence="7">Lacks conserved residue(s) required for the propagation of feature annotation.</text>
</comment>
<evidence type="ECO:0000259" key="9">
    <source>
        <dbReference type="Pfam" id="PF21082"/>
    </source>
</evidence>
<dbReference type="PANTHER" id="PTHR30221:SF20">
    <property type="entry name" value="SMALL-CONDUCTANCE MECHANOSENSITIVE CHANNEL"/>
    <property type="match status" value="1"/>
</dbReference>
<dbReference type="SUPFAM" id="SSF82861">
    <property type="entry name" value="Mechanosensitive channel protein MscS (YggB), transmembrane region"/>
    <property type="match status" value="1"/>
</dbReference>
<dbReference type="InterPro" id="IPR011066">
    <property type="entry name" value="MscS_channel_C_sf"/>
</dbReference>
<dbReference type="PANTHER" id="PTHR30221">
    <property type="entry name" value="SMALL-CONDUCTANCE MECHANOSENSITIVE CHANNEL"/>
    <property type="match status" value="1"/>
</dbReference>
<keyword evidence="7" id="KW-0997">Cell inner membrane</keyword>
<comment type="function">
    <text evidence="7">Mechanosensitive channel that participates in the regulation of osmotic pressure changes within the cell, opening in response to stretch forces in the membrane lipid bilayer, without the need for other proteins. Contributes to normal resistance to hypoosmotic shock. Forms an ion channel of 1.0 nanosiemens conductance with a slight preference for anions.</text>
</comment>
<name>A0A3S0VBZ9_9GAMM</name>
<feature type="domain" description="Mechanosensitive ion channel MscS C-terminal" evidence="9">
    <location>
        <begin position="176"/>
        <end position="248"/>
    </location>
</feature>
<dbReference type="GO" id="GO:0005886">
    <property type="term" value="C:plasma membrane"/>
    <property type="evidence" value="ECO:0007669"/>
    <property type="project" value="UniProtKB-SubCell"/>
</dbReference>
<keyword evidence="5 7" id="KW-1133">Transmembrane helix</keyword>
<sequence length="256" mass="28622">MQALTAIGWVKLGYAVLLFILGFFLAKRLSAMVTRAFSKHFSVHQTVLARRLVFYGLLLIFVISALQQLGVQMSVLLGAAGVFTVALSFASQTAASNLISGIFLLFERPFKIGDTIQVKDMVGAVDSIDFLSTKIKTADNVRIRIPNETLMKSEIINMSYFKTRKTEILLRIRQHNNLERAKGILLQLVHANKSVLKTPAPQVVVSNFNDAALELKLSLWTHTKDTAAVKAELYELITQRFDKEDIAFQQAPLLLR</sequence>
<evidence type="ECO:0000256" key="7">
    <source>
        <dbReference type="RuleBase" id="RU369025"/>
    </source>
</evidence>
<dbReference type="InterPro" id="IPR023408">
    <property type="entry name" value="MscS_beta-dom_sf"/>
</dbReference>
<dbReference type="InterPro" id="IPR011014">
    <property type="entry name" value="MscS_channel_TM-2"/>
</dbReference>
<evidence type="ECO:0000256" key="4">
    <source>
        <dbReference type="ARBA" id="ARBA00022692"/>
    </source>
</evidence>
<organism evidence="10 11">
    <name type="scientific">Legionella septentrionalis</name>
    <dbReference type="NCBI Taxonomy" id="2498109"/>
    <lineage>
        <taxon>Bacteria</taxon>
        <taxon>Pseudomonadati</taxon>
        <taxon>Pseudomonadota</taxon>
        <taxon>Gammaproteobacteria</taxon>
        <taxon>Legionellales</taxon>
        <taxon>Legionellaceae</taxon>
        <taxon>Legionella</taxon>
    </lineage>
</organism>
<keyword evidence="11" id="KW-1185">Reference proteome</keyword>
<dbReference type="InterPro" id="IPR045275">
    <property type="entry name" value="MscS_archaea/bacteria_type"/>
</dbReference>
<evidence type="ECO:0000259" key="8">
    <source>
        <dbReference type="Pfam" id="PF00924"/>
    </source>
</evidence>
<dbReference type="Pfam" id="PF00924">
    <property type="entry name" value="MS_channel_2nd"/>
    <property type="match status" value="1"/>
</dbReference>
<dbReference type="InterPro" id="IPR049278">
    <property type="entry name" value="MS_channel_C"/>
</dbReference>
<dbReference type="Gene3D" id="1.10.287.1260">
    <property type="match status" value="1"/>
</dbReference>
<keyword evidence="3" id="KW-1003">Cell membrane</keyword>
<gene>
    <name evidence="10" type="ORF">EKM59_00195</name>
</gene>
<dbReference type="Gene3D" id="2.30.30.60">
    <property type="match status" value="1"/>
</dbReference>
<keyword evidence="6 7" id="KW-0472">Membrane</keyword>
<dbReference type="SUPFAM" id="SSF82689">
    <property type="entry name" value="Mechanosensitive channel protein MscS (YggB), C-terminal domain"/>
    <property type="match status" value="1"/>
</dbReference>
<evidence type="ECO:0000256" key="6">
    <source>
        <dbReference type="ARBA" id="ARBA00023136"/>
    </source>
</evidence>
<keyword evidence="7" id="KW-0813">Transport</keyword>